<evidence type="ECO:0000313" key="2">
    <source>
        <dbReference type="EMBL" id="MFD1428808.1"/>
    </source>
</evidence>
<dbReference type="Proteomes" id="UP001597196">
    <property type="component" value="Unassembled WGS sequence"/>
</dbReference>
<feature type="transmembrane region" description="Helical" evidence="1">
    <location>
        <begin position="68"/>
        <end position="86"/>
    </location>
</feature>
<feature type="transmembrane region" description="Helical" evidence="1">
    <location>
        <begin position="92"/>
        <end position="113"/>
    </location>
</feature>
<proteinExistence type="predicted"/>
<sequence>MGYQRDQNYANRNVSQGKGFKCPVCGSFVRAGYDYCPNCGEVITGSSTSGGLSDDEVEYIYSVSDWKIGEMIMLFWALVASAAGLWCSTNLPFLAFFGFIILFITLIFGAAMLRNRIRDHADTYRGWFSRWFRYVTPSLIIILSIKAMINFAINNH</sequence>
<feature type="transmembrane region" description="Helical" evidence="1">
    <location>
        <begin position="134"/>
        <end position="153"/>
    </location>
</feature>
<keyword evidence="3" id="KW-1185">Reference proteome</keyword>
<evidence type="ECO:0000313" key="3">
    <source>
        <dbReference type="Proteomes" id="UP001597196"/>
    </source>
</evidence>
<gene>
    <name evidence="2" type="ORF">ACFQ4P_00920</name>
</gene>
<keyword evidence="1" id="KW-0472">Membrane</keyword>
<comment type="caution">
    <text evidence="2">The sequence shown here is derived from an EMBL/GenBank/DDBJ whole genome shotgun (WGS) entry which is preliminary data.</text>
</comment>
<dbReference type="RefSeq" id="WP_203625843.1">
    <property type="nucleotide sequence ID" value="NZ_BOLQ01000001.1"/>
</dbReference>
<name>A0ABW4CFR7_9LACO</name>
<reference evidence="3" key="1">
    <citation type="journal article" date="2019" name="Int. J. Syst. Evol. Microbiol.">
        <title>The Global Catalogue of Microorganisms (GCM) 10K type strain sequencing project: providing services to taxonomists for standard genome sequencing and annotation.</title>
        <authorList>
            <consortium name="The Broad Institute Genomics Platform"/>
            <consortium name="The Broad Institute Genome Sequencing Center for Infectious Disease"/>
            <person name="Wu L."/>
            <person name="Ma J."/>
        </authorList>
    </citation>
    <scope>NUCLEOTIDE SEQUENCE [LARGE SCALE GENOMIC DNA]</scope>
    <source>
        <strain evidence="3">CCM 8980</strain>
    </source>
</reference>
<keyword evidence="1" id="KW-1133">Transmembrane helix</keyword>
<organism evidence="2 3">
    <name type="scientific">Lacticaseibacillus mingshuiensis</name>
    <dbReference type="NCBI Taxonomy" id="2799574"/>
    <lineage>
        <taxon>Bacteria</taxon>
        <taxon>Bacillati</taxon>
        <taxon>Bacillota</taxon>
        <taxon>Bacilli</taxon>
        <taxon>Lactobacillales</taxon>
        <taxon>Lactobacillaceae</taxon>
        <taxon>Lacticaseibacillus</taxon>
    </lineage>
</organism>
<keyword evidence="1" id="KW-0812">Transmembrane</keyword>
<evidence type="ECO:0000256" key="1">
    <source>
        <dbReference type="SAM" id="Phobius"/>
    </source>
</evidence>
<evidence type="ECO:0008006" key="4">
    <source>
        <dbReference type="Google" id="ProtNLM"/>
    </source>
</evidence>
<protein>
    <recommendedName>
        <fullName evidence="4">Zinc ribbon domain-containing protein</fullName>
    </recommendedName>
</protein>
<accession>A0ABW4CFR7</accession>
<dbReference type="EMBL" id="JBHTOC010000001">
    <property type="protein sequence ID" value="MFD1428808.1"/>
    <property type="molecule type" value="Genomic_DNA"/>
</dbReference>